<accession>A0A4P7SLY2</accession>
<evidence type="ECO:0000259" key="2">
    <source>
        <dbReference type="Pfam" id="PF13625"/>
    </source>
</evidence>
<dbReference type="Pfam" id="PF13625">
    <property type="entry name" value="Helicase_C_3"/>
    <property type="match status" value="1"/>
</dbReference>
<gene>
    <name evidence="3" type="ORF">E5225_14325</name>
</gene>
<name>A0A4P7SLY2_9CELL</name>
<dbReference type="Proteomes" id="UP000296469">
    <property type="component" value="Chromosome"/>
</dbReference>
<feature type="region of interest" description="Disordered" evidence="1">
    <location>
        <begin position="695"/>
        <end position="751"/>
    </location>
</feature>
<sequence>MATFSGYLRARSDDDLVALLTRRPDLATPSPATLASLAARATSRSSLDRALAGVDALVLQVVEAVVVLTEDPQAPPPGVDDVVRAVGAAAPADAAAAVRAAVATAVGLALLWPDDDGLRAAPGTADALGATAAGLAPASERRRTGPEAPADLRAALAQAPAAAGQVVDALLWGPPVGRAPAGGPAADAVDWLVRRGMLLRGDDRHVVMPRDVALRLRGGRTHRAPALAPTAADAPTRPAPLVAAESTGAAERTVRLVRQLVHVWEQAPPGVLRAGGLGSRDLRRTAQALDVDDAEAAWLVELAGAAGLVADDGEETPAFVPTVESDVWDAEDVPQRWVRLARAWLLSVRTPWLVGERDERGTLRAALDPELARPWVPRLRRTVLDVLADVPPGTAPTPETVHAVLRWRTPRSVPPRAAVDAVLAEAGRLGVLGAGALSGAGRALLAEDAALDAGDPAAAPDPAAALAADLPAAVDEVLLQGDLTGVVPGRPSAELEDLLESAARVESRGGAITVRFTAETVRRALDAGASADELLARLDTAARGRVPQPLEYLVRDVARRHGRLRAGAAHAYVRSDDPTLLAGLAEDPRLAGLGLRTLAPTVLVADASTAELLEALRARGLAPVAEDARGAVVHGVAPTRRVRGRAAARARRRAVDGTAVHQPDVRARAARVVDVLRRADANAVPVTAADVATDGARVPPAAPRTGRVLGTDGSAAGASADAATPADDAPTGPATPAVPPAPSPAGAGTTDPADALLLLREAAQSRSLVWLELVGPDGRSDRRLVRPLRVEGGRLRALDPRREAELTVAVHRIAGVVPADGTG</sequence>
<dbReference type="RefSeq" id="WP_136225488.1">
    <property type="nucleotide sequence ID" value="NZ_CP039291.1"/>
</dbReference>
<organism evidence="3 4">
    <name type="scientific">Cellulomonas shaoxiangyii</name>
    <dbReference type="NCBI Taxonomy" id="2566013"/>
    <lineage>
        <taxon>Bacteria</taxon>
        <taxon>Bacillati</taxon>
        <taxon>Actinomycetota</taxon>
        <taxon>Actinomycetes</taxon>
        <taxon>Micrococcales</taxon>
        <taxon>Cellulomonadaceae</taxon>
        <taxon>Cellulomonas</taxon>
    </lineage>
</organism>
<reference evidence="3 4" key="1">
    <citation type="submission" date="2019-04" db="EMBL/GenBank/DDBJ databases">
        <title>Isolation and identification of Cellulomonas shaoxiangyii sp. Nov. isolated from feces of the Tibetan antelopes (Pantholops hodgsonii) in the Qinghai-Tibet plateau of China.</title>
        <authorList>
            <person name="Tian Z."/>
        </authorList>
    </citation>
    <scope>NUCLEOTIDE SEQUENCE [LARGE SCALE GENOMIC DNA]</scope>
    <source>
        <strain evidence="3 4">Z28</strain>
    </source>
</reference>
<evidence type="ECO:0000256" key="1">
    <source>
        <dbReference type="SAM" id="MobiDB-lite"/>
    </source>
</evidence>
<evidence type="ECO:0000313" key="4">
    <source>
        <dbReference type="Proteomes" id="UP000296469"/>
    </source>
</evidence>
<evidence type="ECO:0000313" key="3">
    <source>
        <dbReference type="EMBL" id="QCB94557.1"/>
    </source>
</evidence>
<protein>
    <recommendedName>
        <fullName evidence="2">Helicase XPB/Ssl2 N-terminal domain-containing protein</fullName>
    </recommendedName>
</protein>
<proteinExistence type="predicted"/>
<dbReference type="AlphaFoldDB" id="A0A4P7SLY2"/>
<dbReference type="InterPro" id="IPR032830">
    <property type="entry name" value="XPB/Ssl2_N"/>
</dbReference>
<feature type="domain" description="Helicase XPB/Ssl2 N-terminal" evidence="2">
    <location>
        <begin position="477"/>
        <end position="599"/>
    </location>
</feature>
<keyword evidence="4" id="KW-1185">Reference proteome</keyword>
<dbReference type="EMBL" id="CP039291">
    <property type="protein sequence ID" value="QCB94557.1"/>
    <property type="molecule type" value="Genomic_DNA"/>
</dbReference>
<dbReference type="KEGG" id="celz:E5225_14325"/>
<feature type="compositionally biased region" description="Low complexity" evidence="1">
    <location>
        <begin position="710"/>
        <end position="735"/>
    </location>
</feature>